<evidence type="ECO:0000256" key="1">
    <source>
        <dbReference type="SAM" id="Phobius"/>
    </source>
</evidence>
<dbReference type="EMBL" id="QJRN01000027">
    <property type="protein sequence ID" value="PYC29722.1"/>
    <property type="molecule type" value="Genomic_DNA"/>
</dbReference>
<feature type="transmembrane region" description="Helical" evidence="1">
    <location>
        <begin position="33"/>
        <end position="49"/>
    </location>
</feature>
<sequence>MARKKAKNSSGPGILIIFALTFTVAAIPKNAWIAIGVIACIGAVLWLLAHRAKRQRDPIPTSASETTQTQELQLIGLTFSMREVSTNNMDVEESPEFYAVQLELVK</sequence>
<dbReference type="Proteomes" id="UP000248188">
    <property type="component" value="Unassembled WGS sequence"/>
</dbReference>
<evidence type="ECO:0000313" key="3">
    <source>
        <dbReference type="Proteomes" id="UP000248188"/>
    </source>
</evidence>
<dbReference type="RefSeq" id="WP_110653582.1">
    <property type="nucleotide sequence ID" value="NZ_QJRN01000027.1"/>
</dbReference>
<comment type="caution">
    <text evidence="2">The sequence shown here is derived from an EMBL/GenBank/DDBJ whole genome shotgun (WGS) entry which is preliminary data.</text>
</comment>
<organism evidence="2 3">
    <name type="scientific">Pseudomonas protegens</name>
    <dbReference type="NCBI Taxonomy" id="380021"/>
    <lineage>
        <taxon>Bacteria</taxon>
        <taxon>Pseudomonadati</taxon>
        <taxon>Pseudomonadota</taxon>
        <taxon>Gammaproteobacteria</taxon>
        <taxon>Pseudomonadales</taxon>
        <taxon>Pseudomonadaceae</taxon>
        <taxon>Pseudomonas</taxon>
    </lineage>
</organism>
<protein>
    <submittedName>
        <fullName evidence="2">Uncharacterized protein</fullName>
    </submittedName>
</protein>
<reference evidence="2 3" key="1">
    <citation type="submission" date="2018-06" db="EMBL/GenBank/DDBJ databases">
        <title>Pseudomonas diversity within urban Lake Michigan freshwaters.</title>
        <authorList>
            <person name="Batrich M."/>
            <person name="Hatzopoulos T."/>
            <person name="Putonti C."/>
        </authorList>
    </citation>
    <scope>NUCLEOTIDE SEQUENCE [LARGE SCALE GENOMIC DNA]</scope>
    <source>
        <strain evidence="2 3">MB-090624</strain>
    </source>
</reference>
<dbReference type="AlphaFoldDB" id="A0A9Q6N6K9"/>
<gene>
    <name evidence="2" type="ORF">DMX08_29085</name>
</gene>
<keyword evidence="1" id="KW-1133">Transmembrane helix</keyword>
<name>A0A9Q6N6K9_9PSED</name>
<accession>A0A9Q6N6K9</accession>
<keyword evidence="1" id="KW-0812">Transmembrane</keyword>
<proteinExistence type="predicted"/>
<keyword evidence="1" id="KW-0472">Membrane</keyword>
<feature type="transmembrane region" description="Helical" evidence="1">
    <location>
        <begin position="12"/>
        <end position="27"/>
    </location>
</feature>
<evidence type="ECO:0000313" key="2">
    <source>
        <dbReference type="EMBL" id="PYC29722.1"/>
    </source>
</evidence>